<dbReference type="InterPro" id="IPR054779">
    <property type="entry name" value="Cys_pept_put_mycoplasmatota"/>
</dbReference>
<evidence type="ECO:0000313" key="1">
    <source>
        <dbReference type="EMBL" id="AZZ65564.1"/>
    </source>
</evidence>
<dbReference type="RefSeq" id="WP_116171606.1">
    <property type="nucleotide sequence ID" value="NZ_CP033058.2"/>
</dbReference>
<dbReference type="OrthoDB" id="395574at2"/>
<name>A0A3Q9V9I8_9BACT</name>
<reference evidence="1" key="1">
    <citation type="submission" date="2019-03" db="EMBL/GenBank/DDBJ databases">
        <title>Draft Sequence and Annotation of the Mycoplasma phocicerebrale Strain 1049T Genome.</title>
        <authorList>
            <person name="Frasca S.Jr."/>
            <person name="Kutish G.F."/>
            <person name="Castellanos Gell J."/>
            <person name="Michaels D.L."/>
            <person name="Brown D.R."/>
        </authorList>
    </citation>
    <scope>NUCLEOTIDE SEQUENCE</scope>
    <source>
        <strain evidence="1">1049</strain>
    </source>
</reference>
<gene>
    <name evidence="1" type="ORF">DMC14_002080</name>
</gene>
<sequence>MKFKNITKLFIGIPLVALTSPLISFKIEKKDESNKIEEKNLKFLIESERKNINKITGKDNNLIFSKIISDLENRKILLLVFDDCNSFVDFETMQTLEINFEKYNLDILRKNEIFYISLGQLYFKQKLNDFIFINVLSNKKIRKEDITFSKAINILDSEIKNLKHKNFNVRSKIIKQNFKSNISYRSKGNDKEFIWPSAKWKDSRYLDVSTQVPYSWWFATRNWTDASGYDQLNNDGLCEYVALSQLLLYTELFIRPNIFDYDQYNNYILESNSNDLYKSSPLFRYHYYNTDSNKKSLAYDLFKLGGEYLNLKTGNYYEIIVNKFIKYKNVLNDLEFPHKFGGYYRAWQSVKNGTPAILGVATLSGFNHAMIVYGYDDDSNMFLASNCFGIPEENRILYSYYTKVWGSYYFSIKLKQDKKFNNFRKAFVYNGNKYTGKEIDNLLLNN</sequence>
<dbReference type="AlphaFoldDB" id="A0A3Q9V9I8"/>
<keyword evidence="2" id="KW-1185">Reference proteome</keyword>
<dbReference type="NCBIfam" id="NF045837">
    <property type="entry name" value="Mplas_Cys_pep"/>
    <property type="match status" value="1"/>
</dbReference>
<accession>A0A3Q9V9I8</accession>
<dbReference type="EMBL" id="CP033058">
    <property type="protein sequence ID" value="AZZ65564.1"/>
    <property type="molecule type" value="Genomic_DNA"/>
</dbReference>
<proteinExistence type="predicted"/>
<protein>
    <submittedName>
        <fullName evidence="1">Uncharacterized protein</fullName>
    </submittedName>
</protein>
<evidence type="ECO:0000313" key="2">
    <source>
        <dbReference type="Proteomes" id="UP000256585"/>
    </source>
</evidence>
<dbReference type="KEGG" id="mphc:DMC14_002080"/>
<organism evidence="1 2">
    <name type="scientific">Metamycoplasma phocicerebrale</name>
    <dbReference type="NCBI Taxonomy" id="142649"/>
    <lineage>
        <taxon>Bacteria</taxon>
        <taxon>Bacillati</taxon>
        <taxon>Mycoplasmatota</taxon>
        <taxon>Mycoplasmoidales</taxon>
        <taxon>Metamycoplasmataceae</taxon>
        <taxon>Metamycoplasma</taxon>
    </lineage>
</organism>
<dbReference type="Proteomes" id="UP000256585">
    <property type="component" value="Chromosome"/>
</dbReference>